<accession>A0A3A1TVJ2</accession>
<feature type="transmembrane region" description="Helical" evidence="2">
    <location>
        <begin position="63"/>
        <end position="83"/>
    </location>
</feature>
<protein>
    <submittedName>
        <fullName evidence="3">Uncharacterized protein</fullName>
    </submittedName>
</protein>
<organism evidence="3 4">
    <name type="scientific">Amnibacterium setariae</name>
    <dbReference type="NCBI Taxonomy" id="2306585"/>
    <lineage>
        <taxon>Bacteria</taxon>
        <taxon>Bacillati</taxon>
        <taxon>Actinomycetota</taxon>
        <taxon>Actinomycetes</taxon>
        <taxon>Micrococcales</taxon>
        <taxon>Microbacteriaceae</taxon>
        <taxon>Amnibacterium</taxon>
    </lineage>
</organism>
<dbReference type="AlphaFoldDB" id="A0A3A1TVJ2"/>
<dbReference type="EMBL" id="QXTG01000002">
    <property type="protein sequence ID" value="RIX27819.1"/>
    <property type="molecule type" value="Genomic_DNA"/>
</dbReference>
<dbReference type="OrthoDB" id="9858624at2"/>
<evidence type="ECO:0000313" key="4">
    <source>
        <dbReference type="Proteomes" id="UP000265742"/>
    </source>
</evidence>
<evidence type="ECO:0000256" key="2">
    <source>
        <dbReference type="SAM" id="Phobius"/>
    </source>
</evidence>
<reference evidence="4" key="1">
    <citation type="submission" date="2018-09" db="EMBL/GenBank/DDBJ databases">
        <authorList>
            <person name="Kim I."/>
        </authorList>
    </citation>
    <scope>NUCLEOTIDE SEQUENCE [LARGE SCALE GENOMIC DNA]</scope>
    <source>
        <strain evidence="4">DD4a</strain>
    </source>
</reference>
<name>A0A3A1TVJ2_9MICO</name>
<dbReference type="Proteomes" id="UP000265742">
    <property type="component" value="Unassembled WGS sequence"/>
</dbReference>
<proteinExistence type="predicted"/>
<comment type="caution">
    <text evidence="3">The sequence shown here is derived from an EMBL/GenBank/DDBJ whole genome shotgun (WGS) entry which is preliminary data.</text>
</comment>
<sequence>MAATEPEREDAVLDALRRRLYRPDATDADLREYLAERGAAAPAPAPEQEAAEPALRPSRRAPLILAGVVAAVVAAVVVGAVGLRQAGDTVRSAVPTAEASSAPSVGPTEAVVDVGDGQVLTLDGVAPTRIAVGTTVRDRRVIGRRFEGRGNAVVRLDPPVGAWDGGRVSVQMTSNGPSPVAWRALLRVTRTDWTTYPVVLARGLVPEQSGAAVPSTFLYPRNPPTEIAVAAGRDVPWTLVVGIAGGLQPASP</sequence>
<evidence type="ECO:0000256" key="1">
    <source>
        <dbReference type="SAM" id="MobiDB-lite"/>
    </source>
</evidence>
<feature type="region of interest" description="Disordered" evidence="1">
    <location>
        <begin position="32"/>
        <end position="54"/>
    </location>
</feature>
<keyword evidence="4" id="KW-1185">Reference proteome</keyword>
<evidence type="ECO:0000313" key="3">
    <source>
        <dbReference type="EMBL" id="RIX27819.1"/>
    </source>
</evidence>
<keyword evidence="2" id="KW-0472">Membrane</keyword>
<keyword evidence="2" id="KW-1133">Transmembrane helix</keyword>
<keyword evidence="2" id="KW-0812">Transmembrane</keyword>
<dbReference type="RefSeq" id="WP_119482128.1">
    <property type="nucleotide sequence ID" value="NZ_QXTG01000002.1"/>
</dbReference>
<feature type="compositionally biased region" description="Low complexity" evidence="1">
    <location>
        <begin position="36"/>
        <end position="54"/>
    </location>
</feature>
<gene>
    <name evidence="3" type="ORF">D1781_09780</name>
</gene>